<dbReference type="EMBL" id="ML208275">
    <property type="protein sequence ID" value="TFK73527.1"/>
    <property type="molecule type" value="Genomic_DNA"/>
</dbReference>
<sequence>MTSPADVLYADNPAWADVTPLPQYEGVNPLAPILYTEEYKDATDYFRGIVKTGEKSPRVLELTEKIIRLNPAHYSAWQYRFETLKAVKVPLEDELKLMDELAVKYLKTYQVWHHRRLLLTESYNLEPKRELEFIAKSLKADTKNYHTWSYRQWLLAFVNDGELWVGELDFVEEMLNEDLRNNSAWHHRFFVVWLGGGGGGMGVGGTREEKERVLRRELTFTKQLISLAPNNPSAWNYLRGVLDRTETPYGLILPFVRLYIVNLSDRAGSTDIVDVENPPPSEGAQLPCTAALEFTADAYERQGDDEGRKKAVELWKVLANEQDTIRKRYWEFRIRGVEKKVGA</sequence>
<accession>A0ACD3B767</accession>
<reference evidence="1 2" key="1">
    <citation type="journal article" date="2019" name="Nat. Ecol. Evol.">
        <title>Megaphylogeny resolves global patterns of mushroom evolution.</title>
        <authorList>
            <person name="Varga T."/>
            <person name="Krizsan K."/>
            <person name="Foldi C."/>
            <person name="Dima B."/>
            <person name="Sanchez-Garcia M."/>
            <person name="Sanchez-Ramirez S."/>
            <person name="Szollosi G.J."/>
            <person name="Szarkandi J.G."/>
            <person name="Papp V."/>
            <person name="Albert L."/>
            <person name="Andreopoulos W."/>
            <person name="Angelini C."/>
            <person name="Antonin V."/>
            <person name="Barry K.W."/>
            <person name="Bougher N.L."/>
            <person name="Buchanan P."/>
            <person name="Buyck B."/>
            <person name="Bense V."/>
            <person name="Catcheside P."/>
            <person name="Chovatia M."/>
            <person name="Cooper J."/>
            <person name="Damon W."/>
            <person name="Desjardin D."/>
            <person name="Finy P."/>
            <person name="Geml J."/>
            <person name="Haridas S."/>
            <person name="Hughes K."/>
            <person name="Justo A."/>
            <person name="Karasinski D."/>
            <person name="Kautmanova I."/>
            <person name="Kiss B."/>
            <person name="Kocsube S."/>
            <person name="Kotiranta H."/>
            <person name="LaButti K.M."/>
            <person name="Lechner B.E."/>
            <person name="Liimatainen K."/>
            <person name="Lipzen A."/>
            <person name="Lukacs Z."/>
            <person name="Mihaltcheva S."/>
            <person name="Morgado L.N."/>
            <person name="Niskanen T."/>
            <person name="Noordeloos M.E."/>
            <person name="Ohm R.A."/>
            <person name="Ortiz-Santana B."/>
            <person name="Ovrebo C."/>
            <person name="Racz N."/>
            <person name="Riley R."/>
            <person name="Savchenko A."/>
            <person name="Shiryaev A."/>
            <person name="Soop K."/>
            <person name="Spirin V."/>
            <person name="Szebenyi C."/>
            <person name="Tomsovsky M."/>
            <person name="Tulloss R.E."/>
            <person name="Uehling J."/>
            <person name="Grigoriev I.V."/>
            <person name="Vagvolgyi C."/>
            <person name="Papp T."/>
            <person name="Martin F.M."/>
            <person name="Miettinen O."/>
            <person name="Hibbett D.S."/>
            <person name="Nagy L.G."/>
        </authorList>
    </citation>
    <scope>NUCLEOTIDE SEQUENCE [LARGE SCALE GENOMIC DNA]</scope>
    <source>
        <strain evidence="1 2">NL-1719</strain>
    </source>
</reference>
<organism evidence="1 2">
    <name type="scientific">Pluteus cervinus</name>
    <dbReference type="NCBI Taxonomy" id="181527"/>
    <lineage>
        <taxon>Eukaryota</taxon>
        <taxon>Fungi</taxon>
        <taxon>Dikarya</taxon>
        <taxon>Basidiomycota</taxon>
        <taxon>Agaricomycotina</taxon>
        <taxon>Agaricomycetes</taxon>
        <taxon>Agaricomycetidae</taxon>
        <taxon>Agaricales</taxon>
        <taxon>Pluteineae</taxon>
        <taxon>Pluteaceae</taxon>
        <taxon>Pluteus</taxon>
    </lineage>
</organism>
<gene>
    <name evidence="1" type="ORF">BDN72DRAFT_761550</name>
</gene>
<protein>
    <submittedName>
        <fullName evidence="1">Protein prenylyltransferase</fullName>
    </submittedName>
</protein>
<evidence type="ECO:0000313" key="1">
    <source>
        <dbReference type="EMBL" id="TFK73527.1"/>
    </source>
</evidence>
<evidence type="ECO:0000313" key="2">
    <source>
        <dbReference type="Proteomes" id="UP000308600"/>
    </source>
</evidence>
<proteinExistence type="predicted"/>
<keyword evidence="2" id="KW-1185">Reference proteome</keyword>
<dbReference type="Proteomes" id="UP000308600">
    <property type="component" value="Unassembled WGS sequence"/>
</dbReference>
<name>A0ACD3B767_9AGAR</name>